<reference evidence="1 2" key="1">
    <citation type="journal article" date="2021" name="Nat. Commun.">
        <title>Genetic determinants of endophytism in the Arabidopsis root mycobiome.</title>
        <authorList>
            <person name="Mesny F."/>
            <person name="Miyauchi S."/>
            <person name="Thiergart T."/>
            <person name="Pickel B."/>
            <person name="Atanasova L."/>
            <person name="Karlsson M."/>
            <person name="Huettel B."/>
            <person name="Barry K.W."/>
            <person name="Haridas S."/>
            <person name="Chen C."/>
            <person name="Bauer D."/>
            <person name="Andreopoulos W."/>
            <person name="Pangilinan J."/>
            <person name="LaButti K."/>
            <person name="Riley R."/>
            <person name="Lipzen A."/>
            <person name="Clum A."/>
            <person name="Drula E."/>
            <person name="Henrissat B."/>
            <person name="Kohler A."/>
            <person name="Grigoriev I.V."/>
            <person name="Martin F.M."/>
            <person name="Hacquard S."/>
        </authorList>
    </citation>
    <scope>NUCLEOTIDE SEQUENCE [LARGE SCALE GENOMIC DNA]</scope>
    <source>
        <strain evidence="1 2">MPI-SDFR-AT-0079</strain>
    </source>
</reference>
<comment type="caution">
    <text evidence="1">The sequence shown here is derived from an EMBL/GenBank/DDBJ whole genome shotgun (WGS) entry which is preliminary data.</text>
</comment>
<evidence type="ECO:0000313" key="2">
    <source>
        <dbReference type="Proteomes" id="UP000724584"/>
    </source>
</evidence>
<protein>
    <submittedName>
        <fullName evidence="1">Uncharacterized protein</fullName>
    </submittedName>
</protein>
<gene>
    <name evidence="1" type="ORF">F5144DRAFT_600534</name>
</gene>
<keyword evidence="2" id="KW-1185">Reference proteome</keyword>
<dbReference type="Proteomes" id="UP000724584">
    <property type="component" value="Unassembled WGS sequence"/>
</dbReference>
<evidence type="ECO:0000313" key="1">
    <source>
        <dbReference type="EMBL" id="KAH6635740.1"/>
    </source>
</evidence>
<organism evidence="1 2">
    <name type="scientific">Chaetomium tenue</name>
    <dbReference type="NCBI Taxonomy" id="1854479"/>
    <lineage>
        <taxon>Eukaryota</taxon>
        <taxon>Fungi</taxon>
        <taxon>Dikarya</taxon>
        <taxon>Ascomycota</taxon>
        <taxon>Pezizomycotina</taxon>
        <taxon>Sordariomycetes</taxon>
        <taxon>Sordariomycetidae</taxon>
        <taxon>Sordariales</taxon>
        <taxon>Chaetomiaceae</taxon>
        <taxon>Chaetomium</taxon>
    </lineage>
</organism>
<sequence>MSLDSRFPILIPLCGSVGYLRPVARLRRRVEHFCPRRAKRIASSGTVAPPTLTTASIFAMAALKPVSPVEVGYRLGVFKVYQQATFALLSQPRSIQVLRQLASPTGGRSHELPSWTLDLSSLLEITAGP</sequence>
<accession>A0ACB7PCM1</accession>
<name>A0ACB7PCM1_9PEZI</name>
<proteinExistence type="predicted"/>
<dbReference type="EMBL" id="JAGIZQ010000003">
    <property type="protein sequence ID" value="KAH6635740.1"/>
    <property type="molecule type" value="Genomic_DNA"/>
</dbReference>